<reference evidence="1" key="1">
    <citation type="journal article" date="2012" name="PLoS ONE">
        <title>Gene sets for utilization of primary and secondary nutrition supplies in the distal gut of endangered iberian lynx.</title>
        <authorList>
            <person name="Alcaide M."/>
            <person name="Messina E."/>
            <person name="Richter M."/>
            <person name="Bargiela R."/>
            <person name="Peplies J."/>
            <person name="Huws S.A."/>
            <person name="Newbold C.J."/>
            <person name="Golyshin P.N."/>
            <person name="Simon M.A."/>
            <person name="Lopez G."/>
            <person name="Yakimov M.M."/>
            <person name="Ferrer M."/>
        </authorList>
    </citation>
    <scope>NUCLEOTIDE SEQUENCE</scope>
</reference>
<protein>
    <submittedName>
        <fullName evidence="1">Uncharacterized protein</fullName>
    </submittedName>
</protein>
<sequence length="42" mass="4948">MHIGCESRVLCFTFHRNYSVNKVVKVKHSPFTAHRSLFTLKK</sequence>
<dbReference type="AlphaFoldDB" id="J9GPZ6"/>
<name>J9GPZ6_9ZZZZ</name>
<gene>
    <name evidence="1" type="ORF">EVA_01439</name>
</gene>
<accession>J9GPZ6</accession>
<evidence type="ECO:0000313" key="1">
    <source>
        <dbReference type="EMBL" id="EJX10357.1"/>
    </source>
</evidence>
<proteinExistence type="predicted"/>
<dbReference type="EMBL" id="AMCI01000202">
    <property type="protein sequence ID" value="EJX10357.1"/>
    <property type="molecule type" value="Genomic_DNA"/>
</dbReference>
<comment type="caution">
    <text evidence="1">The sequence shown here is derived from an EMBL/GenBank/DDBJ whole genome shotgun (WGS) entry which is preliminary data.</text>
</comment>
<organism evidence="1">
    <name type="scientific">gut metagenome</name>
    <dbReference type="NCBI Taxonomy" id="749906"/>
    <lineage>
        <taxon>unclassified sequences</taxon>
        <taxon>metagenomes</taxon>
        <taxon>organismal metagenomes</taxon>
    </lineage>
</organism>